<dbReference type="STRING" id="5364.A0A5C3N8T7"/>
<dbReference type="InterPro" id="IPR046373">
    <property type="entry name" value="Acyl-CoA_Oxase/DH_mid-dom_sf"/>
</dbReference>
<dbReference type="InterPro" id="IPR012258">
    <property type="entry name" value="Acyl-CoA_oxidase"/>
</dbReference>
<sequence>MNISTALATTALFRVPSEGLPLPERVRLSYARAKAIVNAYHLTAEDVLTLSSKYWEFHSDPVLMMDGSVATLLTIHYNLCCGTLAMFASGRPEIRGLLEDLLSYRLTGQYCLTEVGHGLDAISLETTATQMPDGRFLLRTPHDRAAKFMPPTAPCGIPCVAIVFARLVVNGEDRGIRPFVVRLHDGTTMNEGVICKPLPLRGGGHPVQHSITYFHDVPLPQTALLGSEQRSEDPRTEFFYHISRVISGTLSMGAYGLSALRIASCIAGRYSLRREVRDTLGRIRRPIASFSTQYLPIITAIAQIKVMEAFSEVSHRRFTTPDASIFDKHLTAALFKITIMSHGLFEFNQLSVLEVRAAIAEGDVLGISIRFAMDILLGRLNPPATSDGMGILAKHEQDLIKQFRDEIPSADHRAAGIETLLLPHCQQLMEAIGHRCAFDAAVELGVDSRIIDLYVASYVEHEGIPQIKLKRQWTNAATKLYPSLRELVDNLHADAYVTAPIVTNEGWERFVESLPFAGAPVYKASQSMGDCGAEGSTRTWKALL</sequence>
<dbReference type="PANTHER" id="PTHR10909:SF382">
    <property type="entry name" value="ACYL-COENZYME A OXIDASE"/>
    <property type="match status" value="1"/>
</dbReference>
<dbReference type="GO" id="GO:0003997">
    <property type="term" value="F:acyl-CoA oxidase activity"/>
    <property type="evidence" value="ECO:0007669"/>
    <property type="project" value="InterPro"/>
</dbReference>
<dbReference type="SUPFAM" id="SSF47203">
    <property type="entry name" value="Acyl-CoA dehydrogenase C-terminal domain-like"/>
    <property type="match status" value="1"/>
</dbReference>
<dbReference type="AlphaFoldDB" id="A0A5C3N8T7"/>
<dbReference type="SUPFAM" id="SSF56645">
    <property type="entry name" value="Acyl-CoA dehydrogenase NM domain-like"/>
    <property type="match status" value="1"/>
</dbReference>
<dbReference type="OrthoDB" id="538336at2759"/>
<dbReference type="Gene3D" id="2.40.110.10">
    <property type="entry name" value="Butyryl-CoA Dehydrogenase, subunit A, domain 2"/>
    <property type="match status" value="1"/>
</dbReference>
<dbReference type="Proteomes" id="UP000305948">
    <property type="component" value="Unassembled WGS sequence"/>
</dbReference>
<reference evidence="1 2" key="1">
    <citation type="journal article" date="2019" name="Nat. Ecol. Evol.">
        <title>Megaphylogeny resolves global patterns of mushroom evolution.</title>
        <authorList>
            <person name="Varga T."/>
            <person name="Krizsan K."/>
            <person name="Foldi C."/>
            <person name="Dima B."/>
            <person name="Sanchez-Garcia M."/>
            <person name="Sanchez-Ramirez S."/>
            <person name="Szollosi G.J."/>
            <person name="Szarkandi J.G."/>
            <person name="Papp V."/>
            <person name="Albert L."/>
            <person name="Andreopoulos W."/>
            <person name="Angelini C."/>
            <person name="Antonin V."/>
            <person name="Barry K.W."/>
            <person name="Bougher N.L."/>
            <person name="Buchanan P."/>
            <person name="Buyck B."/>
            <person name="Bense V."/>
            <person name="Catcheside P."/>
            <person name="Chovatia M."/>
            <person name="Cooper J."/>
            <person name="Damon W."/>
            <person name="Desjardin D."/>
            <person name="Finy P."/>
            <person name="Geml J."/>
            <person name="Haridas S."/>
            <person name="Hughes K."/>
            <person name="Justo A."/>
            <person name="Karasinski D."/>
            <person name="Kautmanova I."/>
            <person name="Kiss B."/>
            <person name="Kocsube S."/>
            <person name="Kotiranta H."/>
            <person name="LaButti K.M."/>
            <person name="Lechner B.E."/>
            <person name="Liimatainen K."/>
            <person name="Lipzen A."/>
            <person name="Lukacs Z."/>
            <person name="Mihaltcheva S."/>
            <person name="Morgado L.N."/>
            <person name="Niskanen T."/>
            <person name="Noordeloos M.E."/>
            <person name="Ohm R.A."/>
            <person name="Ortiz-Santana B."/>
            <person name="Ovrebo C."/>
            <person name="Racz N."/>
            <person name="Riley R."/>
            <person name="Savchenko A."/>
            <person name="Shiryaev A."/>
            <person name="Soop K."/>
            <person name="Spirin V."/>
            <person name="Szebenyi C."/>
            <person name="Tomsovsky M."/>
            <person name="Tulloss R.E."/>
            <person name="Uehling J."/>
            <person name="Grigoriev I.V."/>
            <person name="Vagvolgyi C."/>
            <person name="Papp T."/>
            <person name="Martin F.M."/>
            <person name="Miettinen O."/>
            <person name="Hibbett D.S."/>
            <person name="Nagy L.G."/>
        </authorList>
    </citation>
    <scope>NUCLEOTIDE SEQUENCE [LARGE SCALE GENOMIC DNA]</scope>
    <source>
        <strain evidence="1 2">OMC1185</strain>
    </source>
</reference>
<dbReference type="GO" id="GO:0071949">
    <property type="term" value="F:FAD binding"/>
    <property type="evidence" value="ECO:0007669"/>
    <property type="project" value="InterPro"/>
</dbReference>
<evidence type="ECO:0000313" key="2">
    <source>
        <dbReference type="Proteomes" id="UP000305948"/>
    </source>
</evidence>
<dbReference type="GO" id="GO:0005504">
    <property type="term" value="F:fatty acid binding"/>
    <property type="evidence" value="ECO:0007669"/>
    <property type="project" value="TreeGrafter"/>
</dbReference>
<gene>
    <name evidence="1" type="ORF">OE88DRAFT_1713308</name>
</gene>
<dbReference type="GO" id="GO:0033540">
    <property type="term" value="P:fatty acid beta-oxidation using acyl-CoA oxidase"/>
    <property type="evidence" value="ECO:0007669"/>
    <property type="project" value="TreeGrafter"/>
</dbReference>
<dbReference type="InterPro" id="IPR036250">
    <property type="entry name" value="AcylCo_DH-like_C"/>
</dbReference>
<dbReference type="GO" id="GO:0005777">
    <property type="term" value="C:peroxisome"/>
    <property type="evidence" value="ECO:0007669"/>
    <property type="project" value="InterPro"/>
</dbReference>
<dbReference type="EMBL" id="ML213514">
    <property type="protein sequence ID" value="TFK50231.1"/>
    <property type="molecule type" value="Genomic_DNA"/>
</dbReference>
<keyword evidence="2" id="KW-1185">Reference proteome</keyword>
<protein>
    <submittedName>
        <fullName evidence="1">Acyl-CoA dehydrogenase NM domain-like protein</fullName>
    </submittedName>
</protein>
<organism evidence="1 2">
    <name type="scientific">Heliocybe sulcata</name>
    <dbReference type="NCBI Taxonomy" id="5364"/>
    <lineage>
        <taxon>Eukaryota</taxon>
        <taxon>Fungi</taxon>
        <taxon>Dikarya</taxon>
        <taxon>Basidiomycota</taxon>
        <taxon>Agaricomycotina</taxon>
        <taxon>Agaricomycetes</taxon>
        <taxon>Gloeophyllales</taxon>
        <taxon>Gloeophyllaceae</taxon>
        <taxon>Heliocybe</taxon>
    </lineage>
</organism>
<name>A0A5C3N8T7_9AGAM</name>
<dbReference type="InterPro" id="IPR009100">
    <property type="entry name" value="AcylCoA_DH/oxidase_NM_dom_sf"/>
</dbReference>
<dbReference type="PANTHER" id="PTHR10909">
    <property type="entry name" value="ELECTRON TRANSPORT OXIDOREDUCTASE"/>
    <property type="match status" value="1"/>
</dbReference>
<evidence type="ECO:0000313" key="1">
    <source>
        <dbReference type="EMBL" id="TFK50231.1"/>
    </source>
</evidence>
<proteinExistence type="predicted"/>
<accession>A0A5C3N8T7</accession>
<dbReference type="GO" id="GO:0055088">
    <property type="term" value="P:lipid homeostasis"/>
    <property type="evidence" value="ECO:0007669"/>
    <property type="project" value="TreeGrafter"/>
</dbReference>